<dbReference type="Pfam" id="PF09852">
    <property type="entry name" value="DUF2079"/>
    <property type="match status" value="1"/>
</dbReference>
<feature type="transmembrane region" description="Helical" evidence="1">
    <location>
        <begin position="338"/>
        <end position="360"/>
    </location>
</feature>
<dbReference type="InterPro" id="IPR018650">
    <property type="entry name" value="STSV1_Orf64"/>
</dbReference>
<feature type="transmembrane region" description="Helical" evidence="1">
    <location>
        <begin position="12"/>
        <end position="29"/>
    </location>
</feature>
<name>A0A538SIT4_UNCEI</name>
<feature type="transmembrane region" description="Helical" evidence="1">
    <location>
        <begin position="66"/>
        <end position="84"/>
    </location>
</feature>
<comment type="caution">
    <text evidence="2">The sequence shown here is derived from an EMBL/GenBank/DDBJ whole genome shotgun (WGS) entry which is preliminary data.</text>
</comment>
<keyword evidence="1" id="KW-1133">Transmembrane helix</keyword>
<feature type="transmembrane region" description="Helical" evidence="1">
    <location>
        <begin position="183"/>
        <end position="202"/>
    </location>
</feature>
<protein>
    <submittedName>
        <fullName evidence="2">DUF2079 domain-containing protein</fullName>
    </submittedName>
</protein>
<keyword evidence="1" id="KW-0472">Membrane</keyword>
<proteinExistence type="predicted"/>
<evidence type="ECO:0000313" key="3">
    <source>
        <dbReference type="Proteomes" id="UP000317716"/>
    </source>
</evidence>
<feature type="transmembrane region" description="Helical" evidence="1">
    <location>
        <begin position="309"/>
        <end position="331"/>
    </location>
</feature>
<feature type="transmembrane region" description="Helical" evidence="1">
    <location>
        <begin position="155"/>
        <end position="176"/>
    </location>
</feature>
<dbReference type="Proteomes" id="UP000317716">
    <property type="component" value="Unassembled WGS sequence"/>
</dbReference>
<feature type="transmembrane region" description="Helical" evidence="1">
    <location>
        <begin position="380"/>
        <end position="399"/>
    </location>
</feature>
<gene>
    <name evidence="2" type="ORF">E6K72_10635</name>
</gene>
<dbReference type="EMBL" id="VBOS01000381">
    <property type="protein sequence ID" value="TMQ51280.1"/>
    <property type="molecule type" value="Genomic_DNA"/>
</dbReference>
<organism evidence="2 3">
    <name type="scientific">Eiseniibacteriota bacterium</name>
    <dbReference type="NCBI Taxonomy" id="2212470"/>
    <lineage>
        <taxon>Bacteria</taxon>
        <taxon>Candidatus Eiseniibacteriota</taxon>
    </lineage>
</organism>
<dbReference type="AlphaFoldDB" id="A0A538SIT4"/>
<feature type="transmembrane region" description="Helical" evidence="1">
    <location>
        <begin position="35"/>
        <end position="54"/>
    </location>
</feature>
<feature type="transmembrane region" description="Helical" evidence="1">
    <location>
        <begin position="411"/>
        <end position="433"/>
    </location>
</feature>
<accession>A0A538SIT4</accession>
<sequence>MDSASLPRARLVLWAALIPLVYAPLYLVGRHPVGWWWLPLLSTAIAASAVALLLRTDLLDRAAVRLAPHAGRILAAAIVLYVAGSTLVTRARLQSFGDASQVGLFSQSCWTLLRGHPFSNTGETVDGTLGSHLGVHFSPTLVLLAPLYALYQNPITLVVAQALVVALATVPLYHLLQRDMGEAGATVCSLALLAVPNLYWAGVHDFRDANFLPALLITAYWALEHRRHVLLVIASIAALGVREEAGLVIVMMGVYALLRSHGWRMGLGLMALGAVWTAIVIPMMSSLFWTPGLWIDPRGFFQDVLGQWGSTPLAAAQGMVASPGAVGSAIVNGETARYLYRLASPLLVIPPLLDPVWIMGLPTIALNLLSRLGWMRNPGTYYSIVPATFLALAATRVVVRSSWHVPLARRNAFSLALGLVVLAGALPSLPFAAPQLELPIPPRAPARAVVGMIPKDASVYAPLALYPALCNRESFGCWDCLKENGRRWSMRGRYDWVVVWPDEYPPDTPRDRPLADSLRADPRFEEVPGHEPFVVFRRR</sequence>
<reference evidence="2 3" key="1">
    <citation type="journal article" date="2019" name="Nat. Microbiol.">
        <title>Mediterranean grassland soil C-N compound turnover is dependent on rainfall and depth, and is mediated by genomically divergent microorganisms.</title>
        <authorList>
            <person name="Diamond S."/>
            <person name="Andeer P.F."/>
            <person name="Li Z."/>
            <person name="Crits-Christoph A."/>
            <person name="Burstein D."/>
            <person name="Anantharaman K."/>
            <person name="Lane K.R."/>
            <person name="Thomas B.C."/>
            <person name="Pan C."/>
            <person name="Northen T.R."/>
            <person name="Banfield J.F."/>
        </authorList>
    </citation>
    <scope>NUCLEOTIDE SEQUENCE [LARGE SCALE GENOMIC DNA]</scope>
    <source>
        <strain evidence="2">WS_2</strain>
    </source>
</reference>
<keyword evidence="1" id="KW-0812">Transmembrane</keyword>
<evidence type="ECO:0000313" key="2">
    <source>
        <dbReference type="EMBL" id="TMQ51280.1"/>
    </source>
</evidence>
<feature type="transmembrane region" description="Helical" evidence="1">
    <location>
        <begin position="229"/>
        <end position="257"/>
    </location>
</feature>
<evidence type="ECO:0000256" key="1">
    <source>
        <dbReference type="SAM" id="Phobius"/>
    </source>
</evidence>
<feature type="transmembrane region" description="Helical" evidence="1">
    <location>
        <begin position="269"/>
        <end position="289"/>
    </location>
</feature>